<reference evidence="3 4" key="1">
    <citation type="journal article" date="2024" name="J. Plant Pathol.">
        <title>Sequence and assembly of the genome of Seiridium unicorne, isolate CBS 538.82, causal agent of cypress canker disease.</title>
        <authorList>
            <person name="Scali E."/>
            <person name="Rocca G.D."/>
            <person name="Danti R."/>
            <person name="Garbelotto M."/>
            <person name="Barberini S."/>
            <person name="Baroncelli R."/>
            <person name="Emiliani G."/>
        </authorList>
    </citation>
    <scope>NUCLEOTIDE SEQUENCE [LARGE SCALE GENOMIC DNA]</scope>
    <source>
        <strain evidence="3 4">BM-138-508</strain>
    </source>
</reference>
<dbReference type="PANTHER" id="PTHR37540:SF5">
    <property type="entry name" value="TRANSCRIPTION FACTOR DOMAIN-CONTAINING PROTEIN"/>
    <property type="match status" value="1"/>
</dbReference>
<dbReference type="Pfam" id="PF11951">
    <property type="entry name" value="Fungal_trans_2"/>
    <property type="match status" value="1"/>
</dbReference>
<evidence type="ECO:0000256" key="1">
    <source>
        <dbReference type="ARBA" id="ARBA00023242"/>
    </source>
</evidence>
<feature type="compositionally biased region" description="Basic residues" evidence="2">
    <location>
        <begin position="29"/>
        <end position="39"/>
    </location>
</feature>
<dbReference type="InterPro" id="IPR021858">
    <property type="entry name" value="Fun_TF"/>
</dbReference>
<dbReference type="EMBL" id="JARVKF010000223">
    <property type="protein sequence ID" value="KAK9420853.1"/>
    <property type="molecule type" value="Genomic_DNA"/>
</dbReference>
<dbReference type="Proteomes" id="UP001408356">
    <property type="component" value="Unassembled WGS sequence"/>
</dbReference>
<feature type="compositionally biased region" description="Low complexity" evidence="2">
    <location>
        <begin position="89"/>
        <end position="98"/>
    </location>
</feature>
<comment type="caution">
    <text evidence="3">The sequence shown here is derived from an EMBL/GenBank/DDBJ whole genome shotgun (WGS) entry which is preliminary data.</text>
</comment>
<proteinExistence type="predicted"/>
<sequence length="652" mass="73381">MGSPTTTGTTGFQFITSVNTIKRDDETRKRVRSHARRQKLPNEPASKQPAQKRASQKERVSKFRLNKRLSAPTSLQTPPKSASPPSDPTPTDRSPTRSILSDSTLADPSPTTYDVIIDEIRVEKPDVWKTDMITNELAFTVAAELPSFSVLPIRTTPLTEKLFKWMICVCLSPQEKFVQKWFDRCGAPAYFNTYHSSFLALAFSMNPQGNWFDFITVDPAMTHGFMGLVAAMHCALAEWDDMTTIDFHRYEAVKYINERLNLEGRDDATVSDGVIVSVSLLVHVEAFIGSLPAARAHLMGLRKMVELRGGILDGFEHSTILQRALTWADFAYATAAQSPLSFPFIPGLASTLDIHNRFLSRSMMINTMSANHGGGLTIRNRETIELFELLYSTSVAVNTFDFDKLDSLQTKRGQMSDSVYMVEYRLCTLEDAIRLRGSIVPSLSPNGVSDNQALMNYNHPTDLSDALVYASHLYLHMALRGQPPQAKGHRLLVEALMSSLYHVVISLNLLSDTWPTATEYPPTQSLEYSVVDRSLNERWLNPNGEYHAGSSDSTPDSSREETRDELHEDILLWILFVGSCARVPLSHSWDGFGTMTDCRSFFLSSLRRYCLTRGILDREVLTLRLRDIVWLDSWGEKQLEMIWARIGTELGI</sequence>
<dbReference type="PANTHER" id="PTHR37540">
    <property type="entry name" value="TRANSCRIPTION FACTOR (ACR-2), PUTATIVE-RELATED-RELATED"/>
    <property type="match status" value="1"/>
</dbReference>
<accession>A0ABR2V2J2</accession>
<evidence type="ECO:0000256" key="2">
    <source>
        <dbReference type="SAM" id="MobiDB-lite"/>
    </source>
</evidence>
<evidence type="ECO:0008006" key="5">
    <source>
        <dbReference type="Google" id="ProtNLM"/>
    </source>
</evidence>
<evidence type="ECO:0000313" key="4">
    <source>
        <dbReference type="Proteomes" id="UP001408356"/>
    </source>
</evidence>
<keyword evidence="4" id="KW-1185">Reference proteome</keyword>
<organism evidence="3 4">
    <name type="scientific">Seiridium unicorne</name>
    <dbReference type="NCBI Taxonomy" id="138068"/>
    <lineage>
        <taxon>Eukaryota</taxon>
        <taxon>Fungi</taxon>
        <taxon>Dikarya</taxon>
        <taxon>Ascomycota</taxon>
        <taxon>Pezizomycotina</taxon>
        <taxon>Sordariomycetes</taxon>
        <taxon>Xylariomycetidae</taxon>
        <taxon>Amphisphaeriales</taxon>
        <taxon>Sporocadaceae</taxon>
        <taxon>Seiridium</taxon>
    </lineage>
</organism>
<protein>
    <recommendedName>
        <fullName evidence="5">Tachykinin family protein</fullName>
    </recommendedName>
</protein>
<name>A0ABR2V2J2_9PEZI</name>
<gene>
    <name evidence="3" type="ORF">SUNI508_00944</name>
</gene>
<feature type="region of interest" description="Disordered" evidence="2">
    <location>
        <begin position="19"/>
        <end position="106"/>
    </location>
</feature>
<feature type="region of interest" description="Disordered" evidence="2">
    <location>
        <begin position="541"/>
        <end position="561"/>
    </location>
</feature>
<keyword evidence="1" id="KW-0539">Nucleus</keyword>
<evidence type="ECO:0000313" key="3">
    <source>
        <dbReference type="EMBL" id="KAK9420853.1"/>
    </source>
</evidence>